<reference evidence="6 7" key="1">
    <citation type="journal article" date="2010" name="BMC Genomics">
        <title>The complete genome of Zunongwangia profunda SM-A87 reveals its adaptation to the deep-sea environment and ecological role in sedimentary organic nitrogen degradation.</title>
        <authorList>
            <person name="Qin Q.L."/>
            <person name="Zhang X.Y."/>
            <person name="Wang X.M."/>
            <person name="Liu G.M."/>
            <person name="Chen X.L."/>
            <person name="Xie B.B."/>
            <person name="Dang H.Y."/>
            <person name="Zhou B.C."/>
            <person name="Yu J."/>
            <person name="Zhang Y.Z."/>
        </authorList>
    </citation>
    <scope>NUCLEOTIDE SEQUENCE [LARGE SCALE GENOMIC DNA]</scope>
    <source>
        <strain evidence="7">DSM 18752 / CCTCC AB 206139 / SM-A87</strain>
    </source>
</reference>
<keyword evidence="7" id="KW-1185">Reference proteome</keyword>
<dbReference type="SUPFAM" id="SSF52540">
    <property type="entry name" value="P-loop containing nucleoside triphosphate hydrolases"/>
    <property type="match status" value="1"/>
</dbReference>
<keyword evidence="4" id="KW-0067">ATP-binding</keyword>
<dbReference type="OrthoDB" id="1100019at2"/>
<sequence>MENYDQRKVVVRGNTVRNKMLGRNAVEEPWKSNIPYELITARIEYEDNNLREAVRLMRSIVIDLKNPEATPSKKAELREDLKTDYNHNAKLIKLIKNLPQLTNTVEVWSQKCCDYIEKHLGIDATISFKIKRASTKFKKTTRNEPVNHHFKRVDIAQTNALTTVHQVKGKTLDAILVFFDEKNHKENINFRDIEPEQNGFISEKKRIIYVAMSRAKHLLAMAFPLSISDKQITDKFGDNVIIVKSAELT</sequence>
<evidence type="ECO:0000256" key="2">
    <source>
        <dbReference type="ARBA" id="ARBA00022801"/>
    </source>
</evidence>
<dbReference type="STRING" id="655815.ZPR_3221"/>
<dbReference type="Gene3D" id="3.40.50.300">
    <property type="entry name" value="P-loop containing nucleotide triphosphate hydrolases"/>
    <property type="match status" value="1"/>
</dbReference>
<gene>
    <name evidence="6" type="ordered locus">ZPR_3221</name>
</gene>
<evidence type="ECO:0000313" key="6">
    <source>
        <dbReference type="EMBL" id="ADF53538.1"/>
    </source>
</evidence>
<keyword evidence="3" id="KW-0347">Helicase</keyword>
<dbReference type="InterPro" id="IPR027417">
    <property type="entry name" value="P-loop_NTPase"/>
</dbReference>
<dbReference type="Pfam" id="PF13361">
    <property type="entry name" value="UvrD_C"/>
    <property type="match status" value="1"/>
</dbReference>
<accession>D5BIC5</accession>
<evidence type="ECO:0000256" key="3">
    <source>
        <dbReference type="ARBA" id="ARBA00022806"/>
    </source>
</evidence>
<evidence type="ECO:0000256" key="1">
    <source>
        <dbReference type="ARBA" id="ARBA00022741"/>
    </source>
</evidence>
<dbReference type="GO" id="GO:0016787">
    <property type="term" value="F:hydrolase activity"/>
    <property type="evidence" value="ECO:0007669"/>
    <property type="project" value="UniProtKB-KW"/>
</dbReference>
<dbReference type="AlphaFoldDB" id="D5BIC5"/>
<keyword evidence="2" id="KW-0378">Hydrolase</keyword>
<feature type="domain" description="UvrD-like helicase C-terminal" evidence="5">
    <location>
        <begin position="151"/>
        <end position="222"/>
    </location>
</feature>
<dbReference type="RefSeq" id="WP_013072635.1">
    <property type="nucleotide sequence ID" value="NC_014041.1"/>
</dbReference>
<dbReference type="EMBL" id="CP001650">
    <property type="protein sequence ID" value="ADF53538.1"/>
    <property type="molecule type" value="Genomic_DNA"/>
</dbReference>
<evidence type="ECO:0000313" key="7">
    <source>
        <dbReference type="Proteomes" id="UP000001654"/>
    </source>
</evidence>
<evidence type="ECO:0000256" key="4">
    <source>
        <dbReference type="ARBA" id="ARBA00022840"/>
    </source>
</evidence>
<dbReference type="KEGG" id="zpr:ZPR_3221"/>
<proteinExistence type="predicted"/>
<dbReference type="InterPro" id="IPR014017">
    <property type="entry name" value="DNA_helicase_UvrD-like_C"/>
</dbReference>
<dbReference type="GO" id="GO:0005524">
    <property type="term" value="F:ATP binding"/>
    <property type="evidence" value="ECO:0007669"/>
    <property type="project" value="UniProtKB-KW"/>
</dbReference>
<dbReference type="Proteomes" id="UP000001654">
    <property type="component" value="Chromosome"/>
</dbReference>
<keyword evidence="1" id="KW-0547">Nucleotide-binding</keyword>
<name>D5BIC5_ZUNPS</name>
<dbReference type="eggNOG" id="COG0210">
    <property type="taxonomic scope" value="Bacteria"/>
</dbReference>
<protein>
    <recommendedName>
        <fullName evidence="5">UvrD-like helicase C-terminal domain-containing protein</fullName>
    </recommendedName>
</protein>
<evidence type="ECO:0000259" key="5">
    <source>
        <dbReference type="Pfam" id="PF13361"/>
    </source>
</evidence>
<dbReference type="HOGENOM" id="CLU_1115418_0_0_10"/>
<organism evidence="6 7">
    <name type="scientific">Zunongwangia profunda (strain DSM 18752 / CCTCC AB 206139 / SM-A87)</name>
    <name type="common">Wangia profunda</name>
    <dbReference type="NCBI Taxonomy" id="655815"/>
    <lineage>
        <taxon>Bacteria</taxon>
        <taxon>Pseudomonadati</taxon>
        <taxon>Bacteroidota</taxon>
        <taxon>Flavobacteriia</taxon>
        <taxon>Flavobacteriales</taxon>
        <taxon>Flavobacteriaceae</taxon>
        <taxon>Zunongwangia</taxon>
    </lineage>
</organism>
<dbReference type="GO" id="GO:0004386">
    <property type="term" value="F:helicase activity"/>
    <property type="evidence" value="ECO:0007669"/>
    <property type="project" value="UniProtKB-KW"/>
</dbReference>